<evidence type="ECO:0000256" key="2">
    <source>
        <dbReference type="ARBA" id="ARBA00022617"/>
    </source>
</evidence>
<dbReference type="EMBL" id="JX173632">
    <property type="protein sequence ID" value="AFN27475.1"/>
    <property type="molecule type" value="Genomic_DNA"/>
</dbReference>
<dbReference type="PANTHER" id="PTHR46696:SF1">
    <property type="entry name" value="CYTOCHROME P450 YJIB-RELATED"/>
    <property type="match status" value="1"/>
</dbReference>
<dbReference type="PRINTS" id="PR00359">
    <property type="entry name" value="BP450"/>
</dbReference>
<dbReference type="InterPro" id="IPR002397">
    <property type="entry name" value="Cyt_P450_B"/>
</dbReference>
<keyword evidence="2 7" id="KW-0349">Heme</keyword>
<evidence type="ECO:0000256" key="1">
    <source>
        <dbReference type="ARBA" id="ARBA00010617"/>
    </source>
</evidence>
<keyword evidence="4 7" id="KW-0560">Oxidoreductase</keyword>
<gene>
    <name evidence="8" type="primary">bonL</name>
</gene>
<dbReference type="PANTHER" id="PTHR46696">
    <property type="entry name" value="P450, PUTATIVE (EUROFUNG)-RELATED"/>
    <property type="match status" value="1"/>
</dbReference>
<proteinExistence type="inferred from homology"/>
<keyword evidence="5 7" id="KW-0408">Iron</keyword>
<keyword evidence="3 7" id="KW-0479">Metal-binding</keyword>
<evidence type="ECO:0000256" key="5">
    <source>
        <dbReference type="ARBA" id="ARBA00023004"/>
    </source>
</evidence>
<evidence type="ECO:0000256" key="4">
    <source>
        <dbReference type="ARBA" id="ARBA00023002"/>
    </source>
</evidence>
<comment type="similarity">
    <text evidence="1 7">Belongs to the cytochrome P450 family.</text>
</comment>
<evidence type="ECO:0000256" key="3">
    <source>
        <dbReference type="ARBA" id="ARBA00022723"/>
    </source>
</evidence>
<protein>
    <submittedName>
        <fullName evidence="8">Cytochrome P-450 monooxygenase BonL</fullName>
    </submittedName>
</protein>
<sequence length="417" mass="47255">MESESLYMDTAVTPVVPALYSAEFFRNRDPYPTYQKHLEGPVVQSSAMMPNTWLMFRYAACSTHLRDPNLSAARPPKLLVPVPEADLPRFEDLASHLQRWLLMRDQPSHKPLRKLMNKGFSPLTIQQMRPRIELLVERLVDDLRAAPEPDIMRDFAYPLPVRVICELLGVPDALQDRCVVLTDDIAVLLANPHVTTEAAECAQDAVRELAAYFRDIIRDHEDDGEENLLNLLLHIADDDEQQMSEEELLAQCVMLLFAGHETTRNLIGNGVYTLLRHPESLAAVRADPERVKSAVEEVLRFESPLQAVRRVTTAEVEFDGTRIPAGHTVIFVTAAANRDPRQFEDPDRFDIDRRLNRHLAFGADHHVCIGSTLARLEGQIAIDAIMRAFPNLQLLDQTPDWRGHAAMRGFRTLRVGI</sequence>
<dbReference type="FunFam" id="1.10.630.10:FF:000018">
    <property type="entry name" value="Cytochrome P450 monooxygenase"/>
    <property type="match status" value="1"/>
</dbReference>
<dbReference type="GO" id="GO:0020037">
    <property type="term" value="F:heme binding"/>
    <property type="evidence" value="ECO:0007669"/>
    <property type="project" value="InterPro"/>
</dbReference>
<dbReference type="GO" id="GO:0005506">
    <property type="term" value="F:iron ion binding"/>
    <property type="evidence" value="ECO:0007669"/>
    <property type="project" value="InterPro"/>
</dbReference>
<evidence type="ECO:0000256" key="7">
    <source>
        <dbReference type="RuleBase" id="RU000461"/>
    </source>
</evidence>
<keyword evidence="6 7" id="KW-0503">Monooxygenase</keyword>
<dbReference type="SMR" id="J7FFR8"/>
<evidence type="ECO:0000256" key="6">
    <source>
        <dbReference type="ARBA" id="ARBA00023033"/>
    </source>
</evidence>
<dbReference type="CDD" id="cd20625">
    <property type="entry name" value="CYP164-like"/>
    <property type="match status" value="1"/>
</dbReference>
<accession>J7FFR8</accession>
<dbReference type="PRINTS" id="PR00385">
    <property type="entry name" value="P450"/>
</dbReference>
<dbReference type="GO" id="GO:0016705">
    <property type="term" value="F:oxidoreductase activity, acting on paired donors, with incorporation or reduction of molecular oxygen"/>
    <property type="evidence" value="ECO:0007669"/>
    <property type="project" value="InterPro"/>
</dbReference>
<dbReference type="Pfam" id="PF00067">
    <property type="entry name" value="p450"/>
    <property type="match status" value="1"/>
</dbReference>
<dbReference type="InterPro" id="IPR001128">
    <property type="entry name" value="Cyt_P450"/>
</dbReference>
<dbReference type="Gene3D" id="1.10.630.10">
    <property type="entry name" value="Cytochrome P450"/>
    <property type="match status" value="1"/>
</dbReference>
<reference evidence="8" key="1">
    <citation type="submission" date="2012-06" db="EMBL/GenBank/DDBJ databases">
        <title>Biosynthesis of the Respiratory Toxin Bongkrekic Acid in the Pathogenic Bacterium Burkholderia gladioli.</title>
        <authorList>
            <person name="Moebius N."/>
            <person name="Ross C."/>
            <person name="Scherlach K."/>
            <person name="Rohm B."/>
            <person name="Roth M."/>
            <person name="Hertweck C."/>
        </authorList>
    </citation>
    <scope>NUCLEOTIDE SEQUENCE</scope>
    <source>
        <strain evidence="8">DMSZ11318</strain>
    </source>
</reference>
<dbReference type="GO" id="GO:0004497">
    <property type="term" value="F:monooxygenase activity"/>
    <property type="evidence" value="ECO:0007669"/>
    <property type="project" value="UniProtKB-KW"/>
</dbReference>
<dbReference type="AlphaFoldDB" id="J7FFR8"/>
<dbReference type="InterPro" id="IPR036396">
    <property type="entry name" value="Cyt_P450_sf"/>
</dbReference>
<dbReference type="SUPFAM" id="SSF48264">
    <property type="entry name" value="Cytochrome P450"/>
    <property type="match status" value="1"/>
</dbReference>
<evidence type="ECO:0000313" key="8">
    <source>
        <dbReference type="EMBL" id="AFN27475.1"/>
    </source>
</evidence>
<organism evidence="8">
    <name type="scientific">Burkholderia gladioli</name>
    <name type="common">Pseudomonas marginata</name>
    <name type="synonym">Phytomonas marginata</name>
    <dbReference type="NCBI Taxonomy" id="28095"/>
    <lineage>
        <taxon>Bacteria</taxon>
        <taxon>Pseudomonadati</taxon>
        <taxon>Pseudomonadota</taxon>
        <taxon>Betaproteobacteria</taxon>
        <taxon>Burkholderiales</taxon>
        <taxon>Burkholderiaceae</taxon>
        <taxon>Burkholderia</taxon>
    </lineage>
</organism>
<dbReference type="InterPro" id="IPR017972">
    <property type="entry name" value="Cyt_P450_CS"/>
</dbReference>
<dbReference type="PROSITE" id="PS00086">
    <property type="entry name" value="CYTOCHROME_P450"/>
    <property type="match status" value="1"/>
</dbReference>
<name>J7FFR8_BURGA</name>